<feature type="region of interest" description="Disordered" evidence="10">
    <location>
        <begin position="1046"/>
        <end position="1080"/>
    </location>
</feature>
<keyword evidence="4" id="KW-0862">Zinc</keyword>
<name>A0A8H7CFM2_9AGAR</name>
<feature type="region of interest" description="Disordered" evidence="10">
    <location>
        <begin position="1192"/>
        <end position="1226"/>
    </location>
</feature>
<dbReference type="SMART" id="SM00355">
    <property type="entry name" value="ZnF_C2H2"/>
    <property type="match status" value="2"/>
</dbReference>
<feature type="region of interest" description="Disordered" evidence="10">
    <location>
        <begin position="262"/>
        <end position="351"/>
    </location>
</feature>
<evidence type="ECO:0000256" key="1">
    <source>
        <dbReference type="ARBA" id="ARBA00004123"/>
    </source>
</evidence>
<protein>
    <recommendedName>
        <fullName evidence="11">C2H2-type domain-containing protein</fullName>
    </recommendedName>
</protein>
<feature type="compositionally biased region" description="Acidic residues" evidence="10">
    <location>
        <begin position="908"/>
        <end position="921"/>
    </location>
</feature>
<dbReference type="InterPro" id="IPR036236">
    <property type="entry name" value="Znf_C2H2_sf"/>
</dbReference>
<feature type="compositionally biased region" description="Low complexity" evidence="10">
    <location>
        <begin position="417"/>
        <end position="426"/>
    </location>
</feature>
<dbReference type="InterPro" id="IPR003120">
    <property type="entry name" value="Ste12"/>
</dbReference>
<feature type="compositionally biased region" description="Low complexity" evidence="10">
    <location>
        <begin position="339"/>
        <end position="351"/>
    </location>
</feature>
<evidence type="ECO:0000256" key="5">
    <source>
        <dbReference type="ARBA" id="ARBA00023015"/>
    </source>
</evidence>
<feature type="compositionally biased region" description="Polar residues" evidence="10">
    <location>
        <begin position="618"/>
        <end position="636"/>
    </location>
</feature>
<organism evidence="12 13">
    <name type="scientific">Mycena sanguinolenta</name>
    <dbReference type="NCBI Taxonomy" id="230812"/>
    <lineage>
        <taxon>Eukaryota</taxon>
        <taxon>Fungi</taxon>
        <taxon>Dikarya</taxon>
        <taxon>Basidiomycota</taxon>
        <taxon>Agaricomycotina</taxon>
        <taxon>Agaricomycetes</taxon>
        <taxon>Agaricomycetidae</taxon>
        <taxon>Agaricales</taxon>
        <taxon>Marasmiineae</taxon>
        <taxon>Mycenaceae</taxon>
        <taxon>Mycena</taxon>
    </lineage>
</organism>
<feature type="region of interest" description="Disordered" evidence="10">
    <location>
        <begin position="726"/>
        <end position="749"/>
    </location>
</feature>
<sequence length="1401" mass="148749">MTLVIDIVTRTSPLWPPFRSSLSLELRAKEYRVAGGVREHEEGGAKMKRLARRAVLALEWIGELVIAWQPAGDLDSPPPIDYVYRVMGLPGWGDGLSELDSLQGAAGEQDETRTTRLITRPADTNTIIHLHTSSTHTMAPDTSPAGPSSHPPATATGASHPISSTHAAHPIHHAHTLPLPSPRPSLGLSTAASSASNSGLSAARRAHLNGNASDAEDFDMELNGGEHTARPSNAHVHRAFHEHPPHAQSLPMPAVLNAQRVNSDPRNGLLGPQPSSSSGHGYEGGGFGVTEEGGLLTMDPEDELSSNGGYPSSLSSVGSSHGHGHFPPHLTSAYPAHPSYQSQLAGGQGAQGAAAQSSSVASLSAALSRPLTAQEADRLAYLDRLKFFLATAPSRWDVEGEDGADAGGPHLAHYHPHSYSQQHPSSYNSPYGNTSYPGLNNGGNNAITPTSHPALNRFLLPTQEYVSCVLWNGLYHITGTDIVRALVFRFEAFSRPVRNMKKFEEGVFSDLRNLKPGADACLEEPKSPFLDLLFKYQCIRTQKKQKVFYWFSVPHDRLFLDALERDLKREKMGLEPTTQITGEPALSFTYDGKKSLYEQFVVNRGVSKADDGADESSPAGSRNASVSSHTSRNGDASHNDAAAPFFAMFSLFEGSPTYKQRRKKSGKPSNLSGAPTGPGEPQEEERRGRTAGRYIAGSSGVDEESMAGAAAGMTAAEMFMKQARGELGGGANPSRAPGYGGYGAQSSHPLQQLSHHQEMLAAFQAQHQVAPPQKQRSHEDMMREAYAANQQQTAQQAAAAAAAQAQAQGQPSPGFAPQGYPPAAPGTAGEIKTKAFICPLFSCGRLFKRMEHLRRHLRTHTMERPFACPRCSKRFSRSDNLNQHVRTHQRAEGMGGEWNAGATSGGEGGEEEMSGGEGEEVDELAGDDDAVAGGIGVTLGMYGGPSGVGLGMGMGGGMGGVDVRGGGPPGTCRRSSATRRGLMMRSAPPQPPSSSGEAFYPGTGGQQPRGGPYGGGSSSTHSSSEFVNNMAGDAAQWAAIRTSSPAYSSMSVPSPPPPAQRATLPSTQFARHHSSGSNGSAYDEFVTSISAPSHKMAFDHSTLYPPGMLLENSSGPGPIRRHRSMTPSVVRNGEPIRRPGTSNSGHSGSGEFSGVVGASPGQRGYHPYAYGSATNSRAGSAHSSPAFNNIPLAPDFLRRSDSRNSNLSTSGSGGGGSGGGGGLGEQMRQMMTMTGTGDDDTQAQYATAYRSNSPAFTASPQPFTASPGVYATDLPGGGQQYETYGQHAHHQHAQTVPAQFDNKGLYVMESQFAPGGGGGGEYYTHSQHPQHYGGAEARDAFGIWLGRWWPRRRRTLAKSKGRQFANNATRKIQIPCEDAFRASAVPWRFCVEQNPPRSQKL</sequence>
<comment type="subcellular location">
    <subcellularLocation>
        <location evidence="1">Nucleus</location>
    </subcellularLocation>
</comment>
<reference evidence="12" key="1">
    <citation type="submission" date="2020-05" db="EMBL/GenBank/DDBJ databases">
        <title>Mycena genomes resolve the evolution of fungal bioluminescence.</title>
        <authorList>
            <person name="Tsai I.J."/>
        </authorList>
    </citation>
    <scope>NUCLEOTIDE SEQUENCE</scope>
    <source>
        <strain evidence="12">160909Yilan</strain>
    </source>
</reference>
<dbReference type="PROSITE" id="PS50157">
    <property type="entry name" value="ZINC_FINGER_C2H2_2"/>
    <property type="match status" value="2"/>
</dbReference>
<dbReference type="PANTHER" id="PTHR47427:SF1">
    <property type="entry name" value="PROTEIN STE12"/>
    <property type="match status" value="1"/>
</dbReference>
<dbReference type="Pfam" id="PF00096">
    <property type="entry name" value="zf-C2H2"/>
    <property type="match status" value="2"/>
</dbReference>
<feature type="compositionally biased region" description="Gly residues" evidence="10">
    <location>
        <begin position="1002"/>
        <end position="1017"/>
    </location>
</feature>
<evidence type="ECO:0000256" key="7">
    <source>
        <dbReference type="ARBA" id="ARBA00023242"/>
    </source>
</evidence>
<feature type="compositionally biased region" description="Low complexity" evidence="10">
    <location>
        <begin position="305"/>
        <end position="329"/>
    </location>
</feature>
<feature type="domain" description="C2H2-type" evidence="11">
    <location>
        <begin position="836"/>
        <end position="865"/>
    </location>
</feature>
<feature type="region of interest" description="Disordered" evidence="10">
    <location>
        <begin position="658"/>
        <end position="689"/>
    </location>
</feature>
<feature type="region of interest" description="Disordered" evidence="10">
    <location>
        <begin position="1113"/>
        <end position="1160"/>
    </location>
</feature>
<keyword evidence="6" id="KW-0804">Transcription</keyword>
<dbReference type="SUPFAM" id="SSF57667">
    <property type="entry name" value="beta-beta-alpha zinc fingers"/>
    <property type="match status" value="1"/>
</dbReference>
<keyword evidence="7" id="KW-0539">Nucleus</keyword>
<evidence type="ECO:0000256" key="6">
    <source>
        <dbReference type="ARBA" id="ARBA00023163"/>
    </source>
</evidence>
<feature type="compositionally biased region" description="Low complexity" evidence="10">
    <location>
        <begin position="184"/>
        <end position="193"/>
    </location>
</feature>
<keyword evidence="5" id="KW-0805">Transcription regulation</keyword>
<feature type="region of interest" description="Disordered" evidence="10">
    <location>
        <begin position="1167"/>
        <end position="1186"/>
    </location>
</feature>
<keyword evidence="13" id="KW-1185">Reference proteome</keyword>
<dbReference type="PROSITE" id="PS00028">
    <property type="entry name" value="ZINC_FINGER_C2H2_1"/>
    <property type="match status" value="2"/>
</dbReference>
<feature type="region of interest" description="Disordered" evidence="10">
    <location>
        <begin position="787"/>
        <end position="827"/>
    </location>
</feature>
<proteinExistence type="inferred from homology"/>
<dbReference type="Proteomes" id="UP000623467">
    <property type="component" value="Unassembled WGS sequence"/>
</dbReference>
<evidence type="ECO:0000259" key="11">
    <source>
        <dbReference type="PROSITE" id="PS50157"/>
    </source>
</evidence>
<dbReference type="OrthoDB" id="1095242at2759"/>
<dbReference type="InterPro" id="IPR013087">
    <property type="entry name" value="Znf_C2H2_type"/>
</dbReference>
<feature type="compositionally biased region" description="Polar residues" evidence="10">
    <location>
        <begin position="1172"/>
        <end position="1186"/>
    </location>
</feature>
<feature type="region of interest" description="Disordered" evidence="10">
    <location>
        <begin position="135"/>
        <end position="165"/>
    </location>
</feature>
<feature type="region of interest" description="Disordered" evidence="10">
    <location>
        <begin position="174"/>
        <end position="193"/>
    </location>
</feature>
<feature type="region of interest" description="Disordered" evidence="10">
    <location>
        <begin position="887"/>
        <end position="921"/>
    </location>
</feature>
<evidence type="ECO:0000256" key="9">
    <source>
        <dbReference type="PROSITE-ProRule" id="PRU00042"/>
    </source>
</evidence>
<dbReference type="Pfam" id="PF02200">
    <property type="entry name" value="STE"/>
    <property type="match status" value="1"/>
</dbReference>
<evidence type="ECO:0000256" key="10">
    <source>
        <dbReference type="SAM" id="MobiDB-lite"/>
    </source>
</evidence>
<gene>
    <name evidence="12" type="ORF">MSAN_02411900</name>
</gene>
<comment type="similarity">
    <text evidence="8">Belongs to the STE12 transcription factor family.</text>
</comment>
<feature type="region of interest" description="Disordered" evidence="10">
    <location>
        <begin position="961"/>
        <end position="1025"/>
    </location>
</feature>
<evidence type="ECO:0000313" key="12">
    <source>
        <dbReference type="EMBL" id="KAF7333688.1"/>
    </source>
</evidence>
<comment type="caution">
    <text evidence="12">The sequence shown here is derived from an EMBL/GenBank/DDBJ whole genome shotgun (WGS) entry which is preliminary data.</text>
</comment>
<dbReference type="PANTHER" id="PTHR47427">
    <property type="entry name" value="PROTEIN STE12"/>
    <property type="match status" value="1"/>
</dbReference>
<feature type="compositionally biased region" description="Gly residues" evidence="10">
    <location>
        <begin position="1211"/>
        <end position="1224"/>
    </location>
</feature>
<keyword evidence="2" id="KW-0479">Metal-binding</keyword>
<dbReference type="Gene3D" id="3.30.160.60">
    <property type="entry name" value="Classic Zinc Finger"/>
    <property type="match status" value="2"/>
</dbReference>
<keyword evidence="3 9" id="KW-0863">Zinc-finger</keyword>
<accession>A0A8H7CFM2</accession>
<dbReference type="GO" id="GO:0008270">
    <property type="term" value="F:zinc ion binding"/>
    <property type="evidence" value="ECO:0007669"/>
    <property type="project" value="UniProtKB-KW"/>
</dbReference>
<evidence type="ECO:0000256" key="8">
    <source>
        <dbReference type="ARBA" id="ARBA00024345"/>
    </source>
</evidence>
<feature type="region of interest" description="Disordered" evidence="10">
    <location>
        <begin position="608"/>
        <end position="638"/>
    </location>
</feature>
<feature type="domain" description="C2H2-type" evidence="11">
    <location>
        <begin position="866"/>
        <end position="893"/>
    </location>
</feature>
<evidence type="ECO:0000256" key="3">
    <source>
        <dbReference type="ARBA" id="ARBA00022771"/>
    </source>
</evidence>
<feature type="compositionally biased region" description="Low complexity" evidence="10">
    <location>
        <begin position="787"/>
        <end position="810"/>
    </location>
</feature>
<dbReference type="GO" id="GO:1990527">
    <property type="term" value="C:Tec1p-Ste12p-Dig1p complex"/>
    <property type="evidence" value="ECO:0007669"/>
    <property type="project" value="TreeGrafter"/>
</dbReference>
<dbReference type="GO" id="GO:0005634">
    <property type="term" value="C:nucleus"/>
    <property type="evidence" value="ECO:0007669"/>
    <property type="project" value="UniProtKB-SubCell"/>
</dbReference>
<evidence type="ECO:0000256" key="4">
    <source>
        <dbReference type="ARBA" id="ARBA00022833"/>
    </source>
</evidence>
<dbReference type="GO" id="GO:1990526">
    <property type="term" value="C:Ste12p-Dig1p-Dig2p complex"/>
    <property type="evidence" value="ECO:0007669"/>
    <property type="project" value="TreeGrafter"/>
</dbReference>
<dbReference type="SMART" id="SM00424">
    <property type="entry name" value="STE"/>
    <property type="match status" value="1"/>
</dbReference>
<evidence type="ECO:0000313" key="13">
    <source>
        <dbReference type="Proteomes" id="UP000623467"/>
    </source>
</evidence>
<feature type="compositionally biased region" description="Low complexity" evidence="10">
    <location>
        <begin position="268"/>
        <end position="280"/>
    </location>
</feature>
<evidence type="ECO:0000256" key="2">
    <source>
        <dbReference type="ARBA" id="ARBA00022723"/>
    </source>
</evidence>
<dbReference type="FunFam" id="3.30.160.60:FF:002343">
    <property type="entry name" value="Zinc finger protein 33A"/>
    <property type="match status" value="1"/>
</dbReference>
<dbReference type="InterPro" id="IPR052127">
    <property type="entry name" value="STE12_transcription_factor"/>
</dbReference>
<dbReference type="EMBL" id="JACAZH010000052">
    <property type="protein sequence ID" value="KAF7333688.1"/>
    <property type="molecule type" value="Genomic_DNA"/>
</dbReference>
<feature type="region of interest" description="Disordered" evidence="10">
    <location>
        <begin position="398"/>
        <end position="426"/>
    </location>
</feature>
<feature type="compositionally biased region" description="Gly residues" evidence="10">
    <location>
        <begin position="893"/>
        <end position="907"/>
    </location>
</feature>
<dbReference type="GO" id="GO:0003700">
    <property type="term" value="F:DNA-binding transcription factor activity"/>
    <property type="evidence" value="ECO:0007669"/>
    <property type="project" value="InterPro"/>
</dbReference>